<evidence type="ECO:0000259" key="2">
    <source>
        <dbReference type="Pfam" id="PF00791"/>
    </source>
</evidence>
<feature type="compositionally biased region" description="Basic and acidic residues" evidence="1">
    <location>
        <begin position="1119"/>
        <end position="1134"/>
    </location>
</feature>
<proteinExistence type="predicted"/>
<protein>
    <recommendedName>
        <fullName evidence="2">ZU5 domain-containing protein</fullName>
    </recommendedName>
</protein>
<dbReference type="Gene3D" id="2.60.220.30">
    <property type="match status" value="1"/>
</dbReference>
<keyword evidence="4" id="KW-1185">Reference proteome</keyword>
<sequence length="1192" mass="136552">MAQFLVTLDVLTRFGLTEVKLKTTIVEEEYEACREVFLKEGAEPSERPETQACNRDSDDDERDCDSNKLKGHLENPRQMQQETNEDISKEPSTSRGPGDLPGDLVSAVSGYSSFPSKEVTPLDPECSLKAEDDSPASDTDNSPWTDKNVLSSILTSKGGVVDGEGVRLVYPPGAVDSPVNVNITFEDPSKYDGFLIRKDLENDVMFGAPILNLQPNGYFFKKPVTLTTKFAIQGMKCSDVLVMHGTDAVVGKSVWEDITENTQIDVENQDVTIVIGHFSRIVVLLKCTWTRPENIKFRFNSRAFHYTFLVLKKSYTSSEEVEREVEEELALLFVSQDVYHEQFYKKQETSALVQLKKERFVQLHVRRIDSQPRRRIYHNEILRLEIHIGEDYEVVEEKKELDVKSSNWWKAGEVVRVPLKVNQDVRSLCGTITVQGEHGHISTWHFSEKVSDLCGYVRSLLGVEDAIFNLIPIARSLDMPDEVMRQVTKCWKDESKQLNIILKHWSAMEKNVAEDVDALRRNLENLKQGFADQASYKVTERGQMLIRNLRELAIKNAEAGLFHFCCTLLRDLCIEMESSAEGVEKAALSTNSAEYFLVNHSNENHLSSANRRPIPQDVASKYRQVFSLCNKPCLKTLLAITPYLIQNIKEIYVDCESTEPQNGLKGLSKEKVDHFVADVEKAEQEEDYEGLVFLICRVLEKLSKKNVKDPVLTEIEEMSESLEIRQMLKPLKRFFQYSRQDIRLHMRLHLFSRRLRDTLTRRAERDKIDVFPLHNVRNMLLSLIRFAKHDPSKIVRFELTDATNFPLSCYRENVRYNKPEATYSQMFRVKKESEEVLQLHAVALVHTEEDKERKKREIEQREKGSFQSEIVLHASVERAFDRCMRRHPNIAVLKLKDKRSGNLRVILCSRQQEKLLNVKMALERKLRLDFETSKITWYGLKMASLESQTGAFLSVRLAYKWGSERVVLDSKDFVTLANCSVGGPAFSVQQAVADSMASVTMQISSLIDSRFDNFKKQFTEENSSSVEAAVKRAKRARFVFQSKGNEQQFEHAESVLDKLESAKGALNANAISKAKTAIDEGIALVTKRMKVIKIADKSQYSWATVQEYLSDELASDSEDEKRLFRSERRAEKKVKDSKKKRSQKHQHQRFQPYPPFNPNHRSSLPTLDAHSNTGSRFGRDLGVRGRQIGPCF</sequence>
<feature type="region of interest" description="Disordered" evidence="1">
    <location>
        <begin position="40"/>
        <end position="147"/>
    </location>
</feature>
<gene>
    <name evidence="3" type="ORF">PLOB_00004088</name>
</gene>
<evidence type="ECO:0000313" key="4">
    <source>
        <dbReference type="Proteomes" id="UP001159405"/>
    </source>
</evidence>
<dbReference type="Pfam" id="PF00791">
    <property type="entry name" value="ZU5"/>
    <property type="match status" value="1"/>
</dbReference>
<dbReference type="Proteomes" id="UP001159405">
    <property type="component" value="Unassembled WGS sequence"/>
</dbReference>
<feature type="domain" description="ZU5" evidence="2">
    <location>
        <begin position="151"/>
        <end position="230"/>
    </location>
</feature>
<accession>A0ABN8QAB2</accession>
<name>A0ABN8QAB2_9CNID</name>
<reference evidence="3 4" key="1">
    <citation type="submission" date="2022-05" db="EMBL/GenBank/DDBJ databases">
        <authorList>
            <consortium name="Genoscope - CEA"/>
            <person name="William W."/>
        </authorList>
    </citation>
    <scope>NUCLEOTIDE SEQUENCE [LARGE SCALE GENOMIC DNA]</scope>
</reference>
<comment type="caution">
    <text evidence="3">The sequence shown here is derived from an EMBL/GenBank/DDBJ whole genome shotgun (WGS) entry which is preliminary data.</text>
</comment>
<feature type="region of interest" description="Disordered" evidence="1">
    <location>
        <begin position="1119"/>
        <end position="1182"/>
    </location>
</feature>
<evidence type="ECO:0000313" key="3">
    <source>
        <dbReference type="EMBL" id="CAH3160540.1"/>
    </source>
</evidence>
<feature type="compositionally biased region" description="Polar residues" evidence="1">
    <location>
        <begin position="1159"/>
        <end position="1175"/>
    </location>
</feature>
<evidence type="ECO:0000256" key="1">
    <source>
        <dbReference type="SAM" id="MobiDB-lite"/>
    </source>
</evidence>
<feature type="compositionally biased region" description="Basic residues" evidence="1">
    <location>
        <begin position="1135"/>
        <end position="1148"/>
    </location>
</feature>
<feature type="compositionally biased region" description="Basic and acidic residues" evidence="1">
    <location>
        <begin position="40"/>
        <end position="49"/>
    </location>
</feature>
<dbReference type="EMBL" id="CALNXK010000117">
    <property type="protein sequence ID" value="CAH3160540.1"/>
    <property type="molecule type" value="Genomic_DNA"/>
</dbReference>
<organism evidence="3 4">
    <name type="scientific">Porites lobata</name>
    <dbReference type="NCBI Taxonomy" id="104759"/>
    <lineage>
        <taxon>Eukaryota</taxon>
        <taxon>Metazoa</taxon>
        <taxon>Cnidaria</taxon>
        <taxon>Anthozoa</taxon>
        <taxon>Hexacorallia</taxon>
        <taxon>Scleractinia</taxon>
        <taxon>Fungiina</taxon>
        <taxon>Poritidae</taxon>
        <taxon>Porites</taxon>
    </lineage>
</organism>
<dbReference type="InterPro" id="IPR000906">
    <property type="entry name" value="ZU5_dom"/>
</dbReference>
<feature type="compositionally biased region" description="Basic and acidic residues" evidence="1">
    <location>
        <begin position="64"/>
        <end position="75"/>
    </location>
</feature>
<feature type="compositionally biased region" description="Polar residues" evidence="1">
    <location>
        <begin position="136"/>
        <end position="147"/>
    </location>
</feature>